<dbReference type="RefSeq" id="WP_050727212.1">
    <property type="nucleotide sequence ID" value="NZ_CP012332.1"/>
</dbReference>
<dbReference type="GO" id="GO:0030313">
    <property type="term" value="C:cell envelope"/>
    <property type="evidence" value="ECO:0007669"/>
    <property type="project" value="TreeGrafter"/>
</dbReference>
<evidence type="ECO:0000256" key="2">
    <source>
        <dbReference type="SAM" id="Coils"/>
    </source>
</evidence>
<feature type="coiled-coil region" evidence="2">
    <location>
        <begin position="147"/>
        <end position="174"/>
    </location>
</feature>
<dbReference type="InterPro" id="IPR058627">
    <property type="entry name" value="MdtA-like_C"/>
</dbReference>
<protein>
    <submittedName>
        <fullName evidence="5">Putative Co/Zn/Cd efflux system membrane fusion protein</fullName>
    </submittedName>
</protein>
<feature type="domain" description="Multidrug resistance protein MdtA-like C-terminal permuted SH3" evidence="4">
    <location>
        <begin position="325"/>
        <end position="382"/>
    </location>
</feature>
<dbReference type="Pfam" id="PF25967">
    <property type="entry name" value="RND-MFP_C"/>
    <property type="match status" value="1"/>
</dbReference>
<dbReference type="Proteomes" id="UP000055590">
    <property type="component" value="Chromosome"/>
</dbReference>
<dbReference type="EMBL" id="CP012332">
    <property type="protein sequence ID" value="AKU93147.1"/>
    <property type="molecule type" value="Genomic_DNA"/>
</dbReference>
<dbReference type="STRING" id="1391653.AKJ08_3534"/>
<dbReference type="GO" id="GO:0015679">
    <property type="term" value="P:plasma membrane copper ion transport"/>
    <property type="evidence" value="ECO:0007669"/>
    <property type="project" value="TreeGrafter"/>
</dbReference>
<evidence type="ECO:0000313" key="5">
    <source>
        <dbReference type="EMBL" id="AKU93147.1"/>
    </source>
</evidence>
<name>A0A0K1PI04_9BACT</name>
<evidence type="ECO:0000256" key="3">
    <source>
        <dbReference type="SAM" id="MobiDB-lite"/>
    </source>
</evidence>
<organism evidence="5 6">
    <name type="scientific">Vulgatibacter incomptus</name>
    <dbReference type="NCBI Taxonomy" id="1391653"/>
    <lineage>
        <taxon>Bacteria</taxon>
        <taxon>Pseudomonadati</taxon>
        <taxon>Myxococcota</taxon>
        <taxon>Myxococcia</taxon>
        <taxon>Myxococcales</taxon>
        <taxon>Cystobacterineae</taxon>
        <taxon>Vulgatibacteraceae</taxon>
        <taxon>Vulgatibacter</taxon>
    </lineage>
</organism>
<reference evidence="5 6" key="1">
    <citation type="submission" date="2015-08" db="EMBL/GenBank/DDBJ databases">
        <authorList>
            <person name="Babu N.S."/>
            <person name="Beckwith C.J."/>
            <person name="Beseler K.G."/>
            <person name="Brison A."/>
            <person name="Carone J.V."/>
            <person name="Caskin T.P."/>
            <person name="Diamond M."/>
            <person name="Durham M.E."/>
            <person name="Foxe J.M."/>
            <person name="Go M."/>
            <person name="Henderson B.A."/>
            <person name="Jones I.B."/>
            <person name="McGettigan J.A."/>
            <person name="Micheletti S.J."/>
            <person name="Nasrallah M.E."/>
            <person name="Ortiz D."/>
            <person name="Piller C.R."/>
            <person name="Privatt S.R."/>
            <person name="Schneider S.L."/>
            <person name="Sharp S."/>
            <person name="Smith T.C."/>
            <person name="Stanton J.D."/>
            <person name="Ullery H.E."/>
            <person name="Wilson R.J."/>
            <person name="Serrano M.G."/>
            <person name="Buck G."/>
            <person name="Lee V."/>
            <person name="Wang Y."/>
            <person name="Carvalho R."/>
            <person name="Voegtly L."/>
            <person name="Shi R."/>
            <person name="Duckworth R."/>
            <person name="Johnson A."/>
            <person name="Loviza R."/>
            <person name="Walstead R."/>
            <person name="Shah Z."/>
            <person name="Kiflezghi M."/>
            <person name="Wade K."/>
            <person name="Ball S.L."/>
            <person name="Bradley K.W."/>
            <person name="Asai D.J."/>
            <person name="Bowman C.A."/>
            <person name="Russell D.A."/>
            <person name="Pope W.H."/>
            <person name="Jacobs-Sera D."/>
            <person name="Hendrix R.W."/>
            <person name="Hatfull G.F."/>
        </authorList>
    </citation>
    <scope>NUCLEOTIDE SEQUENCE [LARGE SCALE GENOMIC DNA]</scope>
    <source>
        <strain evidence="5 6">DSM 27710</strain>
    </source>
</reference>
<evidence type="ECO:0000313" key="6">
    <source>
        <dbReference type="Proteomes" id="UP000055590"/>
    </source>
</evidence>
<evidence type="ECO:0000256" key="1">
    <source>
        <dbReference type="ARBA" id="ARBA00022448"/>
    </source>
</evidence>
<sequence length="397" mass="40677">MSAHGLHDGRRASCGAGRGDLVAAILLVAALGGASCKGDPDPGRDGEAARSQRLQPDGSVRLSASDRASLGLRVEAAALVDLPDVRLRLGRVLARPVDGISIVSPTLARVSEVSPLSIGDDLQAGAILAILEPLLSPSERIGVDVQAADLAGQLQAARRELSLHEAAAARANALSEATIVSGQARQEADTLVETTRARIAGLERARAASRGHGAVPLFTPESGRLAAFDVNLGAVVHPGDVIAHVIAKGPRWIDVLAAPDEPSGDSYEIRAGSEWIPARLVGTGGVVGNDGARRDRLEVDESNALRLLPGASVPVRVAVGASSGVVVPEAALVPVVGGDLVFVEGADGAFRPRLVTAVARLAGRVRIGTGLKVGERIVVSGAMGLRGETLRSLLEVD</sequence>
<keyword evidence="1" id="KW-0813">Transport</keyword>
<dbReference type="PANTHER" id="PTHR30097:SF4">
    <property type="entry name" value="SLR6042 PROTEIN"/>
    <property type="match status" value="1"/>
</dbReference>
<proteinExistence type="predicted"/>
<feature type="compositionally biased region" description="Basic and acidic residues" evidence="3">
    <location>
        <begin position="38"/>
        <end position="50"/>
    </location>
</feature>
<keyword evidence="2" id="KW-0175">Coiled coil</keyword>
<dbReference type="Gene3D" id="1.10.287.470">
    <property type="entry name" value="Helix hairpin bin"/>
    <property type="match status" value="1"/>
</dbReference>
<dbReference type="PANTHER" id="PTHR30097">
    <property type="entry name" value="CATION EFFLUX SYSTEM PROTEIN CUSB"/>
    <property type="match status" value="1"/>
</dbReference>
<dbReference type="KEGG" id="vin:AKJ08_3534"/>
<dbReference type="Gene3D" id="2.40.50.100">
    <property type="match status" value="1"/>
</dbReference>
<accession>A0A0K1PI04</accession>
<dbReference type="GO" id="GO:0060003">
    <property type="term" value="P:copper ion export"/>
    <property type="evidence" value="ECO:0007669"/>
    <property type="project" value="TreeGrafter"/>
</dbReference>
<dbReference type="InterPro" id="IPR051909">
    <property type="entry name" value="MFP_Cation_Efflux"/>
</dbReference>
<feature type="region of interest" description="Disordered" evidence="3">
    <location>
        <begin position="36"/>
        <end position="60"/>
    </location>
</feature>
<dbReference type="AlphaFoldDB" id="A0A0K1PI04"/>
<gene>
    <name evidence="5" type="ORF">AKJ08_3534</name>
</gene>
<dbReference type="Gene3D" id="2.40.420.20">
    <property type="match status" value="1"/>
</dbReference>
<evidence type="ECO:0000259" key="4">
    <source>
        <dbReference type="Pfam" id="PF25967"/>
    </source>
</evidence>
<keyword evidence="6" id="KW-1185">Reference proteome</keyword>